<keyword evidence="2" id="KW-1185">Reference proteome</keyword>
<dbReference type="EMBL" id="JAVREN010000039">
    <property type="protein sequence ID" value="MDT0309489.1"/>
    <property type="molecule type" value="Genomic_DNA"/>
</dbReference>
<evidence type="ECO:0000313" key="2">
    <source>
        <dbReference type="Proteomes" id="UP001183388"/>
    </source>
</evidence>
<organism evidence="1 2">
    <name type="scientific">Streptomyces boetiae</name>
    <dbReference type="NCBI Taxonomy" id="3075541"/>
    <lineage>
        <taxon>Bacteria</taxon>
        <taxon>Bacillati</taxon>
        <taxon>Actinomycetota</taxon>
        <taxon>Actinomycetes</taxon>
        <taxon>Kitasatosporales</taxon>
        <taxon>Streptomycetaceae</taxon>
        <taxon>Streptomyces</taxon>
    </lineage>
</organism>
<name>A0ABU2LD32_9ACTN</name>
<dbReference type="Proteomes" id="UP001183388">
    <property type="component" value="Unassembled WGS sequence"/>
</dbReference>
<protein>
    <submittedName>
        <fullName evidence="1">Uncharacterized protein</fullName>
    </submittedName>
</protein>
<sequence length="71" mass="7512">MTESSVEWPTWLASIQRGVETLPCGRWFDAVRVLAVDGERALAELGLVSAGVVEDQGAGTLCWLVPVGVVG</sequence>
<accession>A0ABU2LD32</accession>
<evidence type="ECO:0000313" key="1">
    <source>
        <dbReference type="EMBL" id="MDT0309489.1"/>
    </source>
</evidence>
<reference evidence="2" key="1">
    <citation type="submission" date="2023-07" db="EMBL/GenBank/DDBJ databases">
        <title>30 novel species of actinomycetes from the DSMZ collection.</title>
        <authorList>
            <person name="Nouioui I."/>
        </authorList>
    </citation>
    <scope>NUCLEOTIDE SEQUENCE [LARGE SCALE GENOMIC DNA]</scope>
    <source>
        <strain evidence="2">DSM 44917</strain>
    </source>
</reference>
<feature type="non-terminal residue" evidence="1">
    <location>
        <position position="71"/>
    </location>
</feature>
<comment type="caution">
    <text evidence="1">The sequence shown here is derived from an EMBL/GenBank/DDBJ whole genome shotgun (WGS) entry which is preliminary data.</text>
</comment>
<proteinExistence type="predicted"/>
<gene>
    <name evidence="1" type="ORF">RM780_21365</name>
</gene>